<dbReference type="RefSeq" id="WP_190787087.1">
    <property type="nucleotide sequence ID" value="NZ_JACXLC010000001.1"/>
</dbReference>
<keyword evidence="1" id="KW-0472">Membrane</keyword>
<reference evidence="2 3" key="1">
    <citation type="submission" date="2020-09" db="EMBL/GenBank/DDBJ databases">
        <authorList>
            <person name="Yoon J.-W."/>
        </authorList>
    </citation>
    <scope>NUCLEOTIDE SEQUENCE [LARGE SCALE GENOMIC DNA]</scope>
    <source>
        <strain evidence="2 3">KMU-140</strain>
    </source>
</reference>
<protein>
    <submittedName>
        <fullName evidence="2">Uncharacterized protein</fullName>
    </submittedName>
</protein>
<comment type="caution">
    <text evidence="2">The sequence shown here is derived from an EMBL/GenBank/DDBJ whole genome shotgun (WGS) entry which is preliminary data.</text>
</comment>
<proteinExistence type="predicted"/>
<dbReference type="EMBL" id="JACXLC010000001">
    <property type="protein sequence ID" value="MBD2841554.1"/>
    <property type="molecule type" value="Genomic_DNA"/>
</dbReference>
<gene>
    <name evidence="2" type="ORF">IB285_04685</name>
</gene>
<name>A0ABR8KM26_9SPHN</name>
<evidence type="ECO:0000313" key="3">
    <source>
        <dbReference type="Proteomes" id="UP000635384"/>
    </source>
</evidence>
<evidence type="ECO:0000256" key="1">
    <source>
        <dbReference type="SAM" id="Phobius"/>
    </source>
</evidence>
<keyword evidence="3" id="KW-1185">Reference proteome</keyword>
<feature type="transmembrane region" description="Helical" evidence="1">
    <location>
        <begin position="30"/>
        <end position="49"/>
    </location>
</feature>
<organism evidence="2 3">
    <name type="scientific">Erythrobacter rubeus</name>
    <dbReference type="NCBI Taxonomy" id="2760803"/>
    <lineage>
        <taxon>Bacteria</taxon>
        <taxon>Pseudomonadati</taxon>
        <taxon>Pseudomonadota</taxon>
        <taxon>Alphaproteobacteria</taxon>
        <taxon>Sphingomonadales</taxon>
        <taxon>Erythrobacteraceae</taxon>
        <taxon>Erythrobacter/Porphyrobacter group</taxon>
        <taxon>Erythrobacter</taxon>
    </lineage>
</organism>
<accession>A0ABR8KM26</accession>
<keyword evidence="1" id="KW-0812">Transmembrane</keyword>
<keyword evidence="1" id="KW-1133">Transmembrane helix</keyword>
<sequence>MIKRRLLAAAILFVFAVGSALYWNDGTPDWVLLSVNLAAALIGLTVLHFRWRSRERRSLSPEKAKDIFS</sequence>
<evidence type="ECO:0000313" key="2">
    <source>
        <dbReference type="EMBL" id="MBD2841554.1"/>
    </source>
</evidence>
<dbReference type="Proteomes" id="UP000635384">
    <property type="component" value="Unassembled WGS sequence"/>
</dbReference>